<name>A0A367ZML6_9BACT</name>
<sequence length="191" mass="19945">MMTTLSADGAFPLRLLIAGGQTGVDRAALEFALEVGIPCAGWCPAGRRSEDGPIPARFPLREASSPAYPQRTRQNVRDADATLIFTAGQPGGGTALTAAFARRLGKPCLVVDLDTTAVASAAANVLAWLQTIAPTVLNVAGPRASEAPHLPPLVRQVLARALRPAPDASPPAWPPAPPRRPRQGRLFPDGP</sequence>
<gene>
    <name evidence="2" type="ORF">OZSIB_0137</name>
</gene>
<dbReference type="Proteomes" id="UP000252355">
    <property type="component" value="Unassembled WGS sequence"/>
</dbReference>
<feature type="region of interest" description="Disordered" evidence="1">
    <location>
        <begin position="164"/>
        <end position="191"/>
    </location>
</feature>
<dbReference type="Gene3D" id="3.40.50.450">
    <property type="match status" value="1"/>
</dbReference>
<evidence type="ECO:0000256" key="1">
    <source>
        <dbReference type="SAM" id="MobiDB-lite"/>
    </source>
</evidence>
<dbReference type="EMBL" id="QOQW01000014">
    <property type="protein sequence ID" value="RCK79266.1"/>
    <property type="molecule type" value="Genomic_DNA"/>
</dbReference>
<evidence type="ECO:0008006" key="4">
    <source>
        <dbReference type="Google" id="ProtNLM"/>
    </source>
</evidence>
<protein>
    <recommendedName>
        <fullName evidence="4">Molybdenum cofactor carrier</fullName>
    </recommendedName>
</protein>
<dbReference type="Pfam" id="PF12694">
    <property type="entry name" value="cpYpsA"/>
    <property type="match status" value="1"/>
</dbReference>
<dbReference type="SUPFAM" id="SSF102405">
    <property type="entry name" value="MCP/YpsA-like"/>
    <property type="match status" value="1"/>
</dbReference>
<feature type="region of interest" description="Disordered" evidence="1">
    <location>
        <begin position="53"/>
        <end position="73"/>
    </location>
</feature>
<comment type="caution">
    <text evidence="2">The sequence shown here is derived from an EMBL/GenBank/DDBJ whole genome shotgun (WGS) entry which is preliminary data.</text>
</comment>
<feature type="compositionally biased region" description="Pro residues" evidence="1">
    <location>
        <begin position="167"/>
        <end position="178"/>
    </location>
</feature>
<organism evidence="2 3">
    <name type="scientific">Candidatus Ozemobacter sibiricus</name>
    <dbReference type="NCBI Taxonomy" id="2268124"/>
    <lineage>
        <taxon>Bacteria</taxon>
        <taxon>Candidatus Ozemobacteria</taxon>
        <taxon>Candidatus Ozemobacterales</taxon>
        <taxon>Candidatus Ozemobacteraceae</taxon>
        <taxon>Candidatus Ozemobacter</taxon>
    </lineage>
</organism>
<proteinExistence type="predicted"/>
<dbReference type="AlphaFoldDB" id="A0A367ZML6"/>
<reference evidence="2 3" key="1">
    <citation type="submission" date="2018-05" db="EMBL/GenBank/DDBJ databases">
        <title>A metagenomic window into the 2 km-deep terrestrial subsurface aquifer revealed taxonomically and functionally diverse microbial community comprising novel uncultured bacterial lineages.</title>
        <authorList>
            <person name="Kadnikov V.V."/>
            <person name="Mardanov A.V."/>
            <person name="Beletsky A.V."/>
            <person name="Banks D."/>
            <person name="Pimenov N.V."/>
            <person name="Frank Y.A."/>
            <person name="Karnachuk O.V."/>
            <person name="Ravin N.V."/>
        </authorList>
    </citation>
    <scope>NUCLEOTIDE SEQUENCE [LARGE SCALE GENOMIC DNA]</scope>
    <source>
        <strain evidence="2">BY5</strain>
    </source>
</reference>
<evidence type="ECO:0000313" key="2">
    <source>
        <dbReference type="EMBL" id="RCK79266.1"/>
    </source>
</evidence>
<accession>A0A367ZML6</accession>
<evidence type="ECO:0000313" key="3">
    <source>
        <dbReference type="Proteomes" id="UP000252355"/>
    </source>
</evidence>
<dbReference type="InterPro" id="IPR024755">
    <property type="entry name" value="cpYpsA"/>
</dbReference>